<evidence type="ECO:0000256" key="8">
    <source>
        <dbReference type="ARBA" id="ARBA00038120"/>
    </source>
</evidence>
<dbReference type="PANTHER" id="PTHR43646:SF2">
    <property type="entry name" value="GLYCOSYLTRANSFERASE 2-LIKE DOMAIN-CONTAINING PROTEIN"/>
    <property type="match status" value="1"/>
</dbReference>
<organism evidence="12 13">
    <name type="scientific">Actinoplanes philippinensis</name>
    <dbReference type="NCBI Taxonomy" id="35752"/>
    <lineage>
        <taxon>Bacteria</taxon>
        <taxon>Bacillati</taxon>
        <taxon>Actinomycetota</taxon>
        <taxon>Actinomycetes</taxon>
        <taxon>Micromonosporales</taxon>
        <taxon>Micromonosporaceae</taxon>
        <taxon>Actinoplanes</taxon>
    </lineage>
</organism>
<gene>
    <name evidence="12" type="ORF">SAMN05421541_101590</name>
</gene>
<feature type="region of interest" description="Disordered" evidence="10">
    <location>
        <begin position="267"/>
        <end position="288"/>
    </location>
</feature>
<dbReference type="RefSeq" id="WP_093609584.1">
    <property type="nucleotide sequence ID" value="NZ_BOMT01000010.1"/>
</dbReference>
<reference evidence="12 13" key="1">
    <citation type="submission" date="2016-10" db="EMBL/GenBank/DDBJ databases">
        <authorList>
            <person name="de Groot N.N."/>
        </authorList>
    </citation>
    <scope>NUCLEOTIDE SEQUENCE [LARGE SCALE GENOMIC DNA]</scope>
    <source>
        <strain evidence="12 13">DSM 43019</strain>
    </source>
</reference>
<accession>A0A1I2A9S0</accession>
<comment type="pathway">
    <text evidence="7">Carotenoid biosynthesis; staphyloxanthin biosynthesis; staphyloxanthin from farnesyl diphosphate: step 4/5.</text>
</comment>
<comment type="subcellular location">
    <subcellularLocation>
        <location evidence="1">Cell membrane</location>
    </subcellularLocation>
</comment>
<feature type="domain" description="Glycosyltransferase 2-like" evidence="11">
    <location>
        <begin position="3"/>
        <end position="111"/>
    </location>
</feature>
<feature type="compositionally biased region" description="Basic and acidic residues" evidence="10">
    <location>
        <begin position="272"/>
        <end position="281"/>
    </location>
</feature>
<evidence type="ECO:0000256" key="2">
    <source>
        <dbReference type="ARBA" id="ARBA00022475"/>
    </source>
</evidence>
<keyword evidence="3" id="KW-0328">Glycosyltransferase</keyword>
<evidence type="ECO:0000256" key="4">
    <source>
        <dbReference type="ARBA" id="ARBA00022679"/>
    </source>
</evidence>
<comment type="function">
    <text evidence="6">Catalyzes the glycosylation of 4,4'-diaponeurosporenoate, i.e. the esterification of glucose at the C1'' position with the carboxyl group of 4,4'-diaponeurosporenic acid, to form glycosyl-4,4'-diaponeurosporenoate. This is a step in the biosynthesis of staphyloxanthin, an orange pigment present in most staphylococci strains.</text>
</comment>
<dbReference type="Proteomes" id="UP000199645">
    <property type="component" value="Unassembled WGS sequence"/>
</dbReference>
<keyword evidence="4 12" id="KW-0808">Transferase</keyword>
<keyword evidence="5" id="KW-0472">Membrane</keyword>
<dbReference type="GO" id="GO:0016757">
    <property type="term" value="F:glycosyltransferase activity"/>
    <property type="evidence" value="ECO:0007669"/>
    <property type="project" value="UniProtKB-KW"/>
</dbReference>
<dbReference type="Pfam" id="PF00535">
    <property type="entry name" value="Glycos_transf_2"/>
    <property type="match status" value="1"/>
</dbReference>
<dbReference type="SUPFAM" id="SSF53448">
    <property type="entry name" value="Nucleotide-diphospho-sugar transferases"/>
    <property type="match status" value="1"/>
</dbReference>
<evidence type="ECO:0000259" key="11">
    <source>
        <dbReference type="Pfam" id="PF00535"/>
    </source>
</evidence>
<evidence type="ECO:0000313" key="13">
    <source>
        <dbReference type="Proteomes" id="UP000199645"/>
    </source>
</evidence>
<evidence type="ECO:0000256" key="9">
    <source>
        <dbReference type="ARBA" id="ARBA00040345"/>
    </source>
</evidence>
<dbReference type="InterPro" id="IPR001173">
    <property type="entry name" value="Glyco_trans_2-like"/>
</dbReference>
<sequence length="288" mass="30104">MTSIVIAAHNEGAVIGRCLDALLADAKPGELDVTVVANGCTDDTVAVAGARPGVRVLDLPTPGKAGALNAGDDAATGFPRIYLDADIVLSTAAVRALTEVLESGTPSATVGRELDVSGRPLLVRAYFAVHGRLPVMRDGLFGRGVVALSRQGRARFGRFPELVADDLFLDSQFAPEEKAHVNAYAAKVATPRRTGDLIRRLIRVRGGNAAMRAAAARGEITVPVRPAARSSWLRDVVLPRPWLAPAAACYVGITVWAALAAKRAGDGGAAWGRDESSRIADGESAAQR</sequence>
<evidence type="ECO:0000256" key="6">
    <source>
        <dbReference type="ARBA" id="ARBA00037281"/>
    </source>
</evidence>
<dbReference type="AlphaFoldDB" id="A0A1I2A9S0"/>
<comment type="similarity">
    <text evidence="8">Belongs to the glycosyltransferase 2 family. CrtQ subfamily.</text>
</comment>
<name>A0A1I2A9S0_9ACTN</name>
<dbReference type="Gene3D" id="3.90.550.10">
    <property type="entry name" value="Spore Coat Polysaccharide Biosynthesis Protein SpsA, Chain A"/>
    <property type="match status" value="1"/>
</dbReference>
<dbReference type="InterPro" id="IPR029044">
    <property type="entry name" value="Nucleotide-diphossugar_trans"/>
</dbReference>
<evidence type="ECO:0000256" key="7">
    <source>
        <dbReference type="ARBA" id="ARBA00037904"/>
    </source>
</evidence>
<keyword evidence="13" id="KW-1185">Reference proteome</keyword>
<proteinExistence type="inferred from homology"/>
<dbReference type="STRING" id="35752.SAMN05421541_101590"/>
<evidence type="ECO:0000256" key="5">
    <source>
        <dbReference type="ARBA" id="ARBA00023136"/>
    </source>
</evidence>
<dbReference type="EMBL" id="FONV01000001">
    <property type="protein sequence ID" value="SFE40602.1"/>
    <property type="molecule type" value="Genomic_DNA"/>
</dbReference>
<dbReference type="PANTHER" id="PTHR43646">
    <property type="entry name" value="GLYCOSYLTRANSFERASE"/>
    <property type="match status" value="1"/>
</dbReference>
<protein>
    <recommendedName>
        <fullName evidence="9">4,4'-diaponeurosporenoate glycosyltransferase</fullName>
    </recommendedName>
</protein>
<evidence type="ECO:0000256" key="3">
    <source>
        <dbReference type="ARBA" id="ARBA00022676"/>
    </source>
</evidence>
<dbReference type="GO" id="GO:0005886">
    <property type="term" value="C:plasma membrane"/>
    <property type="evidence" value="ECO:0007669"/>
    <property type="project" value="UniProtKB-SubCell"/>
</dbReference>
<dbReference type="OrthoDB" id="9802632at2"/>
<evidence type="ECO:0000313" key="12">
    <source>
        <dbReference type="EMBL" id="SFE40602.1"/>
    </source>
</evidence>
<evidence type="ECO:0000256" key="10">
    <source>
        <dbReference type="SAM" id="MobiDB-lite"/>
    </source>
</evidence>
<keyword evidence="2" id="KW-1003">Cell membrane</keyword>
<evidence type="ECO:0000256" key="1">
    <source>
        <dbReference type="ARBA" id="ARBA00004236"/>
    </source>
</evidence>